<evidence type="ECO:0000313" key="3">
    <source>
        <dbReference type="EMBL" id="KDR21813.1"/>
    </source>
</evidence>
<keyword evidence="1" id="KW-0479">Metal-binding</keyword>
<organism evidence="3 4">
    <name type="scientific">Zootermopsis nevadensis</name>
    <name type="common">Dampwood termite</name>
    <dbReference type="NCBI Taxonomy" id="136037"/>
    <lineage>
        <taxon>Eukaryota</taxon>
        <taxon>Metazoa</taxon>
        <taxon>Ecdysozoa</taxon>
        <taxon>Arthropoda</taxon>
        <taxon>Hexapoda</taxon>
        <taxon>Insecta</taxon>
        <taxon>Pterygota</taxon>
        <taxon>Neoptera</taxon>
        <taxon>Polyneoptera</taxon>
        <taxon>Dictyoptera</taxon>
        <taxon>Blattodea</taxon>
        <taxon>Blattoidea</taxon>
        <taxon>Termitoidae</taxon>
        <taxon>Termopsidae</taxon>
        <taxon>Zootermopsis</taxon>
    </lineage>
</organism>
<dbReference type="SUPFAM" id="SSF57667">
    <property type="entry name" value="beta-beta-alpha zinc fingers"/>
    <property type="match status" value="1"/>
</dbReference>
<protein>
    <submittedName>
        <fullName evidence="3">Longitudinals lacking protein, isoforms A/B/D/L</fullName>
    </submittedName>
</protein>
<dbReference type="Proteomes" id="UP000027135">
    <property type="component" value="Unassembled WGS sequence"/>
</dbReference>
<dbReference type="InParanoid" id="A0A067RFJ6"/>
<name>A0A067RFJ6_ZOONE</name>
<gene>
    <name evidence="3" type="ORF">L798_02615</name>
</gene>
<dbReference type="InterPro" id="IPR013087">
    <property type="entry name" value="Znf_C2H2_type"/>
</dbReference>
<feature type="domain" description="C2H2-type" evidence="2">
    <location>
        <begin position="61"/>
        <end position="88"/>
    </location>
</feature>
<dbReference type="Pfam" id="PF00096">
    <property type="entry name" value="zf-C2H2"/>
    <property type="match status" value="1"/>
</dbReference>
<evidence type="ECO:0000313" key="4">
    <source>
        <dbReference type="Proteomes" id="UP000027135"/>
    </source>
</evidence>
<dbReference type="PROSITE" id="PS50157">
    <property type="entry name" value="ZINC_FINGER_C2H2_2"/>
    <property type="match status" value="2"/>
</dbReference>
<keyword evidence="1" id="KW-0862">Zinc</keyword>
<keyword evidence="1" id="KW-0863">Zinc-finger</keyword>
<dbReference type="InterPro" id="IPR036236">
    <property type="entry name" value="Znf_C2H2_sf"/>
</dbReference>
<dbReference type="Gene3D" id="3.30.160.60">
    <property type="entry name" value="Classic Zinc Finger"/>
    <property type="match status" value="2"/>
</dbReference>
<dbReference type="EMBL" id="KK852538">
    <property type="protein sequence ID" value="KDR21813.1"/>
    <property type="molecule type" value="Genomic_DNA"/>
</dbReference>
<reference evidence="3 4" key="1">
    <citation type="journal article" date="2014" name="Nat. Commun.">
        <title>Molecular traces of alternative social organization in a termite genome.</title>
        <authorList>
            <person name="Terrapon N."/>
            <person name="Li C."/>
            <person name="Robertson H.M."/>
            <person name="Ji L."/>
            <person name="Meng X."/>
            <person name="Booth W."/>
            <person name="Chen Z."/>
            <person name="Childers C.P."/>
            <person name="Glastad K.M."/>
            <person name="Gokhale K."/>
            <person name="Gowin J."/>
            <person name="Gronenberg W."/>
            <person name="Hermansen R.A."/>
            <person name="Hu H."/>
            <person name="Hunt B.G."/>
            <person name="Huylmans A.K."/>
            <person name="Khalil S.M."/>
            <person name="Mitchell R.D."/>
            <person name="Munoz-Torres M.C."/>
            <person name="Mustard J.A."/>
            <person name="Pan H."/>
            <person name="Reese J.T."/>
            <person name="Scharf M.E."/>
            <person name="Sun F."/>
            <person name="Vogel H."/>
            <person name="Xiao J."/>
            <person name="Yang W."/>
            <person name="Yang Z."/>
            <person name="Yang Z."/>
            <person name="Zhou J."/>
            <person name="Zhu J."/>
            <person name="Brent C.S."/>
            <person name="Elsik C.G."/>
            <person name="Goodisman M.A."/>
            <person name="Liberles D.A."/>
            <person name="Roe R.M."/>
            <person name="Vargo E.L."/>
            <person name="Vilcinskas A."/>
            <person name="Wang J."/>
            <person name="Bornberg-Bauer E."/>
            <person name="Korb J."/>
            <person name="Zhang G."/>
            <person name="Liebig J."/>
        </authorList>
    </citation>
    <scope>NUCLEOTIDE SEQUENCE [LARGE SCALE GENOMIC DNA]</scope>
    <source>
        <tissue evidence="3">Whole organism</tissue>
    </source>
</reference>
<feature type="domain" description="C2H2-type" evidence="2">
    <location>
        <begin position="90"/>
        <end position="116"/>
    </location>
</feature>
<proteinExistence type="predicted"/>
<keyword evidence="4" id="KW-1185">Reference proteome</keyword>
<evidence type="ECO:0000256" key="1">
    <source>
        <dbReference type="PROSITE-ProRule" id="PRU00042"/>
    </source>
</evidence>
<dbReference type="GO" id="GO:0008270">
    <property type="term" value="F:zinc ion binding"/>
    <property type="evidence" value="ECO:0007669"/>
    <property type="project" value="UniProtKB-KW"/>
</dbReference>
<evidence type="ECO:0000259" key="2">
    <source>
        <dbReference type="PROSITE" id="PS50157"/>
    </source>
</evidence>
<dbReference type="Pfam" id="PF13912">
    <property type="entry name" value="zf-C2H2_6"/>
    <property type="match status" value="1"/>
</dbReference>
<dbReference type="SMART" id="SM00355">
    <property type="entry name" value="ZnF_C2H2"/>
    <property type="match status" value="2"/>
</dbReference>
<dbReference type="AlphaFoldDB" id="A0A067RFJ6"/>
<sequence length="116" mass="12854">MLTCFVAGPDGVWMVTNWPSDFGEKHSLGSSDGGGNIIVPAAGGNVMLMNHFLRQPHVKPYKCDVCGASYSMQKNLLSHKKKECGREANLQCPLCPMKTKRKGNLKRHILFVHTKQ</sequence>
<accession>A0A067RFJ6</accession>